<keyword evidence="4" id="KW-0067">ATP-binding</keyword>
<proteinExistence type="predicted"/>
<feature type="transmembrane region" description="Helical" evidence="8">
    <location>
        <begin position="52"/>
        <end position="74"/>
    </location>
</feature>
<feature type="compositionally biased region" description="Low complexity" evidence="7">
    <location>
        <begin position="356"/>
        <end position="372"/>
    </location>
</feature>
<evidence type="ECO:0000256" key="3">
    <source>
        <dbReference type="ARBA" id="ARBA00022741"/>
    </source>
</evidence>
<dbReference type="InterPro" id="IPR036640">
    <property type="entry name" value="ABC1_TM_sf"/>
</dbReference>
<feature type="transmembrane region" description="Helical" evidence="8">
    <location>
        <begin position="280"/>
        <end position="302"/>
    </location>
</feature>
<comment type="subcellular location">
    <subcellularLocation>
        <location evidence="1">Cell membrane</location>
        <topology evidence="1">Multi-pass membrane protein</topology>
    </subcellularLocation>
</comment>
<dbReference type="PROSITE" id="PS50893">
    <property type="entry name" value="ABC_TRANSPORTER_2"/>
    <property type="match status" value="1"/>
</dbReference>
<evidence type="ECO:0000259" key="10">
    <source>
        <dbReference type="PROSITE" id="PS50929"/>
    </source>
</evidence>
<dbReference type="PANTHER" id="PTHR24221:SF654">
    <property type="entry name" value="ATP-BINDING CASSETTE SUB-FAMILY B MEMBER 6"/>
    <property type="match status" value="1"/>
</dbReference>
<evidence type="ECO:0000259" key="9">
    <source>
        <dbReference type="PROSITE" id="PS50893"/>
    </source>
</evidence>
<dbReference type="PROSITE" id="PS50929">
    <property type="entry name" value="ABC_TM1F"/>
    <property type="match status" value="1"/>
</dbReference>
<feature type="region of interest" description="Disordered" evidence="7">
    <location>
        <begin position="336"/>
        <end position="372"/>
    </location>
</feature>
<evidence type="ECO:0000256" key="7">
    <source>
        <dbReference type="SAM" id="MobiDB-lite"/>
    </source>
</evidence>
<dbReference type="PROSITE" id="PS00211">
    <property type="entry name" value="ABC_TRANSPORTER_1"/>
    <property type="match status" value="1"/>
</dbReference>
<dbReference type="GO" id="GO:0034775">
    <property type="term" value="P:glutathione transmembrane transport"/>
    <property type="evidence" value="ECO:0007669"/>
    <property type="project" value="InterPro"/>
</dbReference>
<dbReference type="InterPro" id="IPR003439">
    <property type="entry name" value="ABC_transporter-like_ATP-bd"/>
</dbReference>
<dbReference type="EMBL" id="CP035493">
    <property type="protein sequence ID" value="QAY71555.1"/>
    <property type="molecule type" value="Genomic_DNA"/>
</dbReference>
<dbReference type="InterPro" id="IPR014223">
    <property type="entry name" value="ABC_CydC/D"/>
</dbReference>
<dbReference type="InterPro" id="IPR003593">
    <property type="entry name" value="AAA+_ATPase"/>
</dbReference>
<dbReference type="PROSITE" id="PS51257">
    <property type="entry name" value="PROKAR_LIPOPROTEIN"/>
    <property type="match status" value="1"/>
</dbReference>
<feature type="transmembrane region" description="Helical" evidence="8">
    <location>
        <begin position="20"/>
        <end position="46"/>
    </location>
</feature>
<dbReference type="SMART" id="SM00382">
    <property type="entry name" value="AAA"/>
    <property type="match status" value="1"/>
</dbReference>
<dbReference type="GO" id="GO:0016887">
    <property type="term" value="F:ATP hydrolysis activity"/>
    <property type="evidence" value="ECO:0007669"/>
    <property type="project" value="InterPro"/>
</dbReference>
<evidence type="ECO:0000256" key="5">
    <source>
        <dbReference type="ARBA" id="ARBA00022989"/>
    </source>
</evidence>
<dbReference type="SUPFAM" id="SSF52540">
    <property type="entry name" value="P-loop containing nucleoside triphosphate hydrolases"/>
    <property type="match status" value="1"/>
</dbReference>
<keyword evidence="3" id="KW-0547">Nucleotide-binding</keyword>
<dbReference type="InterPro" id="IPR027417">
    <property type="entry name" value="P-loop_NTPase"/>
</dbReference>
<dbReference type="Pfam" id="PF00005">
    <property type="entry name" value="ABC_tran"/>
    <property type="match status" value="1"/>
</dbReference>
<keyword evidence="12" id="KW-1185">Reference proteome</keyword>
<dbReference type="OrthoDB" id="3237158at2"/>
<evidence type="ECO:0000256" key="6">
    <source>
        <dbReference type="ARBA" id="ARBA00023136"/>
    </source>
</evidence>
<dbReference type="GO" id="GO:0005886">
    <property type="term" value="C:plasma membrane"/>
    <property type="evidence" value="ECO:0007669"/>
    <property type="project" value="UniProtKB-SubCell"/>
</dbReference>
<evidence type="ECO:0000313" key="12">
    <source>
        <dbReference type="Proteomes" id="UP000292118"/>
    </source>
</evidence>
<sequence length="616" mass="61712">MTRDPLRAVLPLLEVRRRHVVRAVLLGALALGCSVGLAAVSAWLIARASQMPPVMTLSIAVVTVRACGVGRGLFRYLERLASHDVALGSMAALRANLYDALARGPVTGVVGLRRGDLLARVGADVDDVGDVVVRSLVPAGVALVVGLGSVALVAAFLPAAALALLGCLLFTGVLAPWLASRAAAATEARGAQARAEVTARTLGILEEGQQLRVAGRLGDELAALADADARLTAAGTEGARTAGVSAAIGAAAQVLAVIASLWLGIGALQAGTLAEVELAVVVLTPLAVFEVTSVLPAAAVQLRRSREAAARLAALLPEAEPQAAVTTAATTTTCGTGRVGATEGRGAADQDDQDAGVDAAGPRGGAARPAPGGDPLLVLDGVSVGWPTAPAPAVVGVDLAVRPGSVLALAGPSGVGKTTLLMTAAGLLPPRGGAVRGDASTLFLAEDGHVFDTTVLENLRVARGDVTPADARAALDAVGLTAWLDALPDGLDTVLGGGATTVSGGERRRLLVARGLLAPARVLLVDEPAEHLDAAAADAVVAALAAHARATGRAVVVATHRLAAAAQADEVLLLTRDDTGPAVVGARGTHAALLRDAPDYAWAVEQESAERSAVPR</sequence>
<dbReference type="GO" id="GO:0034040">
    <property type="term" value="F:ATPase-coupled lipid transmembrane transporter activity"/>
    <property type="evidence" value="ECO:0007669"/>
    <property type="project" value="TreeGrafter"/>
</dbReference>
<dbReference type="AlphaFoldDB" id="A0A4P6F7R8"/>
<evidence type="ECO:0000256" key="8">
    <source>
        <dbReference type="SAM" id="Phobius"/>
    </source>
</evidence>
<dbReference type="Gene3D" id="1.20.1560.10">
    <property type="entry name" value="ABC transporter type 1, transmembrane domain"/>
    <property type="match status" value="1"/>
</dbReference>
<dbReference type="InterPro" id="IPR039421">
    <property type="entry name" value="Type_1_exporter"/>
</dbReference>
<evidence type="ECO:0000256" key="2">
    <source>
        <dbReference type="ARBA" id="ARBA00022692"/>
    </source>
</evidence>
<evidence type="ECO:0000256" key="4">
    <source>
        <dbReference type="ARBA" id="ARBA00022840"/>
    </source>
</evidence>
<feature type="transmembrane region" description="Helical" evidence="8">
    <location>
        <begin position="246"/>
        <end position="268"/>
    </location>
</feature>
<feature type="domain" description="ABC transmembrane type-1" evidence="10">
    <location>
        <begin position="23"/>
        <end position="304"/>
    </location>
</feature>
<feature type="domain" description="ABC transporter" evidence="9">
    <location>
        <begin position="377"/>
        <end position="601"/>
    </location>
</feature>
<feature type="transmembrane region" description="Helical" evidence="8">
    <location>
        <begin position="162"/>
        <end position="179"/>
    </location>
</feature>
<dbReference type="Pfam" id="PF00664">
    <property type="entry name" value="ABC_membrane"/>
    <property type="match status" value="1"/>
</dbReference>
<keyword evidence="2 8" id="KW-0812">Transmembrane</keyword>
<dbReference type="GO" id="GO:0005524">
    <property type="term" value="F:ATP binding"/>
    <property type="evidence" value="ECO:0007669"/>
    <property type="project" value="UniProtKB-KW"/>
</dbReference>
<keyword evidence="5 8" id="KW-1133">Transmembrane helix</keyword>
<accession>A0A4P6F7R8</accession>
<evidence type="ECO:0000256" key="1">
    <source>
        <dbReference type="ARBA" id="ARBA00004651"/>
    </source>
</evidence>
<dbReference type="RefSeq" id="WP_129190357.1">
    <property type="nucleotide sequence ID" value="NZ_CP035493.1"/>
</dbReference>
<dbReference type="GO" id="GO:0045454">
    <property type="term" value="P:cell redox homeostasis"/>
    <property type="evidence" value="ECO:0007669"/>
    <property type="project" value="InterPro"/>
</dbReference>
<dbReference type="GO" id="GO:0140359">
    <property type="term" value="F:ABC-type transporter activity"/>
    <property type="evidence" value="ECO:0007669"/>
    <property type="project" value="InterPro"/>
</dbReference>
<dbReference type="SUPFAM" id="SSF90123">
    <property type="entry name" value="ABC transporter transmembrane region"/>
    <property type="match status" value="1"/>
</dbReference>
<dbReference type="NCBIfam" id="TIGR02868">
    <property type="entry name" value="CydC"/>
    <property type="match status" value="1"/>
</dbReference>
<organism evidence="11 12">
    <name type="scientific">Xylanimonas protaetiae</name>
    <dbReference type="NCBI Taxonomy" id="2509457"/>
    <lineage>
        <taxon>Bacteria</taxon>
        <taxon>Bacillati</taxon>
        <taxon>Actinomycetota</taxon>
        <taxon>Actinomycetes</taxon>
        <taxon>Micrococcales</taxon>
        <taxon>Promicromonosporaceae</taxon>
        <taxon>Xylanimonas</taxon>
    </lineage>
</organism>
<name>A0A4P6F7R8_9MICO</name>
<feature type="transmembrane region" description="Helical" evidence="8">
    <location>
        <begin position="136"/>
        <end position="156"/>
    </location>
</feature>
<evidence type="ECO:0000313" key="11">
    <source>
        <dbReference type="EMBL" id="QAY71555.1"/>
    </source>
</evidence>
<dbReference type="KEGG" id="xya:ET471_17220"/>
<dbReference type="PANTHER" id="PTHR24221">
    <property type="entry name" value="ATP-BINDING CASSETTE SUB-FAMILY B"/>
    <property type="match status" value="1"/>
</dbReference>
<dbReference type="Gene3D" id="3.40.50.300">
    <property type="entry name" value="P-loop containing nucleotide triphosphate hydrolases"/>
    <property type="match status" value="1"/>
</dbReference>
<dbReference type="InterPro" id="IPR011527">
    <property type="entry name" value="ABC1_TM_dom"/>
</dbReference>
<protein>
    <submittedName>
        <fullName evidence="11">Thiol reductant ABC exporter subunit CydC</fullName>
    </submittedName>
</protein>
<dbReference type="Proteomes" id="UP000292118">
    <property type="component" value="Chromosome"/>
</dbReference>
<reference evidence="11 12" key="1">
    <citation type="submission" date="2019-01" db="EMBL/GenBank/DDBJ databases">
        <title>Genome sequencing of strain FW10M-9.</title>
        <authorList>
            <person name="Heo J."/>
            <person name="Kim S.-J."/>
            <person name="Kim J.-S."/>
            <person name="Hong S.-B."/>
            <person name="Kwon S.-W."/>
        </authorList>
    </citation>
    <scope>NUCLEOTIDE SEQUENCE [LARGE SCALE GENOMIC DNA]</scope>
    <source>
        <strain evidence="11 12">FW10M-9</strain>
    </source>
</reference>
<keyword evidence="6 8" id="KW-0472">Membrane</keyword>
<gene>
    <name evidence="11" type="primary">cydC</name>
    <name evidence="11" type="ORF">ET471_17220</name>
</gene>
<dbReference type="InterPro" id="IPR017871">
    <property type="entry name" value="ABC_transporter-like_CS"/>
</dbReference>